<comment type="caution">
    <text evidence="1">The sequence shown here is derived from an EMBL/GenBank/DDBJ whole genome shotgun (WGS) entry which is preliminary data.</text>
</comment>
<dbReference type="Proteomes" id="UP000790096">
    <property type="component" value="Unassembled WGS sequence"/>
</dbReference>
<protein>
    <submittedName>
        <fullName evidence="1">Uncharacterized protein</fullName>
    </submittedName>
</protein>
<name>A0ABS5SZB8_9GAMM</name>
<dbReference type="RefSeq" id="WP_214238088.1">
    <property type="nucleotide sequence ID" value="NZ_JABBFR010000023.1"/>
</dbReference>
<reference evidence="1 2" key="1">
    <citation type="submission" date="2020-04" db="EMBL/GenBank/DDBJ databases">
        <title>Genome sequencing of Rosenbergiella species.</title>
        <authorList>
            <person name="Alvarez-Perez S."/>
            <person name="Lievens B."/>
        </authorList>
    </citation>
    <scope>NUCLEOTIDE SEQUENCE [LARGE SCALE GENOMIC DNA]</scope>
    <source>
        <strain evidence="1 2">S61</strain>
    </source>
</reference>
<evidence type="ECO:0000313" key="1">
    <source>
        <dbReference type="EMBL" id="MBT0725449.1"/>
    </source>
</evidence>
<sequence length="85" mass="9848">MGERKVITPDCVSDISAGSIFYGVSVNCEWPEFAKFEAVKATNKQIIAKDINSYSKWERTLRISTWNLFYDYAEARDFWVDVVVK</sequence>
<keyword evidence="2" id="KW-1185">Reference proteome</keyword>
<accession>A0ABS5SZB8</accession>
<gene>
    <name evidence="1" type="ORF">HH682_13685</name>
</gene>
<proteinExistence type="predicted"/>
<dbReference type="EMBL" id="JABBFR010000023">
    <property type="protein sequence ID" value="MBT0725449.1"/>
    <property type="molecule type" value="Genomic_DNA"/>
</dbReference>
<evidence type="ECO:0000313" key="2">
    <source>
        <dbReference type="Proteomes" id="UP000790096"/>
    </source>
</evidence>
<organism evidence="1 2">
    <name type="scientific">Rosenbergiella gaditana</name>
    <dbReference type="NCBI Taxonomy" id="2726987"/>
    <lineage>
        <taxon>Bacteria</taxon>
        <taxon>Pseudomonadati</taxon>
        <taxon>Pseudomonadota</taxon>
        <taxon>Gammaproteobacteria</taxon>
        <taxon>Enterobacterales</taxon>
        <taxon>Erwiniaceae</taxon>
        <taxon>Rosenbergiella</taxon>
    </lineage>
</organism>